<accession>A0A511TFP1</accession>
<keyword evidence="1" id="KW-0805">Transcription regulation</keyword>
<proteinExistence type="predicted"/>
<dbReference type="PANTHER" id="PTHR30055:SF234">
    <property type="entry name" value="HTH-TYPE TRANSCRIPTIONAL REGULATOR BETI"/>
    <property type="match status" value="1"/>
</dbReference>
<dbReference type="GO" id="GO:0003700">
    <property type="term" value="F:DNA-binding transcription factor activity"/>
    <property type="evidence" value="ECO:0007669"/>
    <property type="project" value="TreeGrafter"/>
</dbReference>
<feature type="DNA-binding region" description="H-T-H motif" evidence="4">
    <location>
        <begin position="34"/>
        <end position="53"/>
    </location>
</feature>
<dbReference type="Gene3D" id="1.10.357.10">
    <property type="entry name" value="Tetracycline Repressor, domain 2"/>
    <property type="match status" value="1"/>
</dbReference>
<dbReference type="EMBL" id="FOIB01000013">
    <property type="protein sequence ID" value="SEU39093.1"/>
    <property type="molecule type" value="Genomic_DNA"/>
</dbReference>
<evidence type="ECO:0000259" key="5">
    <source>
        <dbReference type="PROSITE" id="PS50977"/>
    </source>
</evidence>
<reference evidence="6 9" key="2">
    <citation type="submission" date="2019-07" db="EMBL/GenBank/DDBJ databases">
        <title>Whole genome shotgun sequence of Myxococcus fulvus NBRC 100333.</title>
        <authorList>
            <person name="Hosoyama A."/>
            <person name="Uohara A."/>
            <person name="Ohji S."/>
            <person name="Ichikawa N."/>
        </authorList>
    </citation>
    <scope>NUCLEOTIDE SEQUENCE [LARGE SCALE GENOMIC DNA]</scope>
    <source>
        <strain evidence="6 9">NBRC 100333</strain>
    </source>
</reference>
<feature type="domain" description="HTH tetR-type" evidence="5">
    <location>
        <begin position="12"/>
        <end position="71"/>
    </location>
</feature>
<dbReference type="InterPro" id="IPR050109">
    <property type="entry name" value="HTH-type_TetR-like_transc_reg"/>
</dbReference>
<reference evidence="7 8" key="1">
    <citation type="submission" date="2016-10" db="EMBL/GenBank/DDBJ databases">
        <authorList>
            <person name="Varghese N."/>
            <person name="Submissions S."/>
        </authorList>
    </citation>
    <scope>NUCLEOTIDE SEQUENCE [LARGE SCALE GENOMIC DNA]</scope>
    <source>
        <strain evidence="7 8">DSM 16525</strain>
    </source>
</reference>
<dbReference type="InterPro" id="IPR001647">
    <property type="entry name" value="HTH_TetR"/>
</dbReference>
<evidence type="ECO:0000256" key="1">
    <source>
        <dbReference type="ARBA" id="ARBA00023015"/>
    </source>
</evidence>
<evidence type="ECO:0000313" key="6">
    <source>
        <dbReference type="EMBL" id="GEN12008.1"/>
    </source>
</evidence>
<evidence type="ECO:0000313" key="8">
    <source>
        <dbReference type="Proteomes" id="UP000183760"/>
    </source>
</evidence>
<dbReference type="Proteomes" id="UP000183760">
    <property type="component" value="Unassembled WGS sequence"/>
</dbReference>
<dbReference type="SUPFAM" id="SSF48498">
    <property type="entry name" value="Tetracyclin repressor-like, C-terminal domain"/>
    <property type="match status" value="1"/>
</dbReference>
<dbReference type="SUPFAM" id="SSF46689">
    <property type="entry name" value="Homeodomain-like"/>
    <property type="match status" value="1"/>
</dbReference>
<dbReference type="PROSITE" id="PS50977">
    <property type="entry name" value="HTH_TETR_2"/>
    <property type="match status" value="1"/>
</dbReference>
<dbReference type="PRINTS" id="PR00455">
    <property type="entry name" value="HTHTETR"/>
</dbReference>
<dbReference type="Proteomes" id="UP000321514">
    <property type="component" value="Unassembled WGS sequence"/>
</dbReference>
<keyword evidence="3" id="KW-0804">Transcription</keyword>
<dbReference type="InterPro" id="IPR009057">
    <property type="entry name" value="Homeodomain-like_sf"/>
</dbReference>
<evidence type="ECO:0000313" key="9">
    <source>
        <dbReference type="Proteomes" id="UP000321514"/>
    </source>
</evidence>
<dbReference type="InterPro" id="IPR036271">
    <property type="entry name" value="Tet_transcr_reg_TetR-rel_C_sf"/>
</dbReference>
<organism evidence="6 9">
    <name type="scientific">Myxococcus fulvus</name>
    <dbReference type="NCBI Taxonomy" id="33"/>
    <lineage>
        <taxon>Bacteria</taxon>
        <taxon>Pseudomonadati</taxon>
        <taxon>Myxococcota</taxon>
        <taxon>Myxococcia</taxon>
        <taxon>Myxococcales</taxon>
        <taxon>Cystobacterineae</taxon>
        <taxon>Myxococcaceae</taxon>
        <taxon>Myxococcus</taxon>
    </lineage>
</organism>
<dbReference type="PANTHER" id="PTHR30055">
    <property type="entry name" value="HTH-TYPE TRANSCRIPTIONAL REGULATOR RUTR"/>
    <property type="match status" value="1"/>
</dbReference>
<evidence type="ECO:0000256" key="2">
    <source>
        <dbReference type="ARBA" id="ARBA00023125"/>
    </source>
</evidence>
<dbReference type="InterPro" id="IPR049445">
    <property type="entry name" value="TetR_SbtR-like_C"/>
</dbReference>
<dbReference type="Pfam" id="PF00440">
    <property type="entry name" value="TetR_N"/>
    <property type="match status" value="1"/>
</dbReference>
<evidence type="ECO:0000313" key="7">
    <source>
        <dbReference type="EMBL" id="SEU39093.1"/>
    </source>
</evidence>
<evidence type="ECO:0000256" key="3">
    <source>
        <dbReference type="ARBA" id="ARBA00023163"/>
    </source>
</evidence>
<evidence type="ECO:0000256" key="4">
    <source>
        <dbReference type="PROSITE-ProRule" id="PRU00335"/>
    </source>
</evidence>
<keyword evidence="2 4" id="KW-0238">DNA-binding</keyword>
<dbReference type="Pfam" id="PF21597">
    <property type="entry name" value="TetR_C_43"/>
    <property type="match status" value="1"/>
</dbReference>
<dbReference type="STRING" id="1334629.MFUL124B02_11250"/>
<dbReference type="OrthoDB" id="9089941at2"/>
<protein>
    <submittedName>
        <fullName evidence="6">TetR family transcriptional regulator</fullName>
    </submittedName>
    <submittedName>
        <fullName evidence="7">Transcriptional regulator, TetR family</fullName>
    </submittedName>
</protein>
<comment type="caution">
    <text evidence="6">The sequence shown here is derived from an EMBL/GenBank/DDBJ whole genome shotgun (WGS) entry which is preliminary data.</text>
</comment>
<dbReference type="EMBL" id="BJXR01000052">
    <property type="protein sequence ID" value="GEN12008.1"/>
    <property type="molecule type" value="Genomic_DNA"/>
</dbReference>
<dbReference type="GO" id="GO:0000976">
    <property type="term" value="F:transcription cis-regulatory region binding"/>
    <property type="evidence" value="ECO:0007669"/>
    <property type="project" value="TreeGrafter"/>
</dbReference>
<keyword evidence="8" id="KW-1185">Reference proteome</keyword>
<dbReference type="AlphaFoldDB" id="A0A511TFP1"/>
<name>A0A511TFP1_MYXFU</name>
<sequence>MERVKSLRVDGQRNRERIVAAASELVARDGAQASLEEIARRAGVGSATLHRHFPTRQALLEVVFRDGVAQLCAMASAQPGRNPAAELAAWLEEVTVYTATHRGLAAALLAGPEGLSPEELCCTDMLLEVLTGLVARASSAGAIHAGATAEDLLRLANAIAVANEQDAPTARRVLRLALLGIRP</sequence>
<gene>
    <name evidence="6" type="ORF">MFU01_70450</name>
    <name evidence="7" type="ORF">SAMN05443572_113300</name>
</gene>